<dbReference type="KEGG" id="asip:AQUSIP_25460"/>
<evidence type="ECO:0000256" key="3">
    <source>
        <dbReference type="ARBA" id="ARBA00007588"/>
    </source>
</evidence>
<evidence type="ECO:0000313" key="9">
    <source>
        <dbReference type="Proteomes" id="UP000324194"/>
    </source>
</evidence>
<dbReference type="AlphaFoldDB" id="A0A5E4PJG1"/>
<evidence type="ECO:0000256" key="4">
    <source>
        <dbReference type="ARBA" id="ARBA00022630"/>
    </source>
</evidence>
<comment type="similarity">
    <text evidence="3">Belongs to the lysine N(6)-hydroxylase/L-ornithine N(5)-oxygenase family.</text>
</comment>
<comment type="cofactor">
    <cofactor evidence="1">
        <name>FAD</name>
        <dbReference type="ChEBI" id="CHEBI:57692"/>
    </cofactor>
</comment>
<gene>
    <name evidence="8" type="primary">iucD</name>
    <name evidence="8" type="ORF">AQUSIP_25460</name>
</gene>
<reference evidence="8 9" key="1">
    <citation type="submission" date="2019-08" db="EMBL/GenBank/DDBJ databases">
        <authorList>
            <person name="Guy L."/>
        </authorList>
    </citation>
    <scope>NUCLEOTIDE SEQUENCE [LARGE SCALE GENOMIC DNA]</scope>
    <source>
        <strain evidence="8 9">SGT-108</strain>
    </source>
</reference>
<dbReference type="PANTHER" id="PTHR42802">
    <property type="entry name" value="MONOOXYGENASE"/>
    <property type="match status" value="1"/>
</dbReference>
<accession>A0A5E4PJG1</accession>
<evidence type="ECO:0000256" key="5">
    <source>
        <dbReference type="ARBA" id="ARBA00022827"/>
    </source>
</evidence>
<evidence type="ECO:0000256" key="7">
    <source>
        <dbReference type="ARBA" id="ARBA00023002"/>
    </source>
</evidence>
<protein>
    <submittedName>
        <fullName evidence="8">L-lysine N6-monooxygenase</fullName>
    </submittedName>
</protein>
<keyword evidence="5" id="KW-0274">FAD</keyword>
<keyword evidence="4" id="KW-0285">Flavoprotein</keyword>
<evidence type="ECO:0000256" key="6">
    <source>
        <dbReference type="ARBA" id="ARBA00022857"/>
    </source>
</evidence>
<organism evidence="8 9">
    <name type="scientific">Aquicella siphonis</name>
    <dbReference type="NCBI Taxonomy" id="254247"/>
    <lineage>
        <taxon>Bacteria</taxon>
        <taxon>Pseudomonadati</taxon>
        <taxon>Pseudomonadota</taxon>
        <taxon>Gammaproteobacteria</taxon>
        <taxon>Legionellales</taxon>
        <taxon>Coxiellaceae</taxon>
        <taxon>Aquicella</taxon>
    </lineage>
</organism>
<dbReference type="Proteomes" id="UP000324194">
    <property type="component" value="Chromosome 2"/>
</dbReference>
<dbReference type="SUPFAM" id="SSF51905">
    <property type="entry name" value="FAD/NAD(P)-binding domain"/>
    <property type="match status" value="2"/>
</dbReference>
<keyword evidence="6" id="KW-0521">NADP</keyword>
<dbReference type="Gene3D" id="3.50.50.60">
    <property type="entry name" value="FAD/NAD(P)-binding domain"/>
    <property type="match status" value="1"/>
</dbReference>
<comment type="pathway">
    <text evidence="2">Siderophore biosynthesis.</text>
</comment>
<dbReference type="RefSeq" id="WP_148340609.1">
    <property type="nucleotide sequence ID" value="NZ_LR699120.1"/>
</dbReference>
<dbReference type="OrthoDB" id="7527071at2"/>
<evidence type="ECO:0000313" key="8">
    <source>
        <dbReference type="EMBL" id="VVC77219.1"/>
    </source>
</evidence>
<dbReference type="PANTHER" id="PTHR42802:SF1">
    <property type="entry name" value="L-ORNITHINE N(5)-MONOOXYGENASE"/>
    <property type="match status" value="1"/>
</dbReference>
<keyword evidence="7" id="KW-0560">Oxidoreductase</keyword>
<proteinExistence type="inferred from homology"/>
<keyword evidence="8" id="KW-0503">Monooxygenase</keyword>
<dbReference type="EMBL" id="LR699120">
    <property type="protein sequence ID" value="VVC77219.1"/>
    <property type="molecule type" value="Genomic_DNA"/>
</dbReference>
<dbReference type="InterPro" id="IPR036188">
    <property type="entry name" value="FAD/NAD-bd_sf"/>
</dbReference>
<sequence length="438" mass="49935">MQVNDDQNAVDLLGVGVGPFNLSLAALLAPLPAITSCFFDRNPSFVWHSGLLLPEAEIQVSYLKDLVTLVDPANPFSFIAYLAKHKRLYRFMNARFHQVLRTEFNQYLNWVSRSLANLNFDEEVESIHFEQSSFVARTSKRKIRTKHLVLGSGLSPSIPECARLKTGNNIFHGKDYLSHSHRCRGRRVVVIGGGQSGADIVNHLLSDSGALPSELVWATKRAIFSPIDESVFANEYFTPVYNDYFFSLSSGKKSRLLQEQVLASDGISAHLLESIYRKLYFYEFIENMPRFFRFIGNHELTSLSRSGNSVEIGLRICDTIEQRHYAADVVILCTGYHWQMPAYLEGLRDRIPLENGHFCVRKDYSIHWYGPSQNQIYVQNAARHSHGIADPNLSLMAWRSARIINSLAQKTVYDIDNESTVMEWEGFSGYQNEERQYA</sequence>
<evidence type="ECO:0000256" key="2">
    <source>
        <dbReference type="ARBA" id="ARBA00004924"/>
    </source>
</evidence>
<dbReference type="GO" id="GO:0004497">
    <property type="term" value="F:monooxygenase activity"/>
    <property type="evidence" value="ECO:0007669"/>
    <property type="project" value="UniProtKB-KW"/>
</dbReference>
<name>A0A5E4PJG1_9COXI</name>
<evidence type="ECO:0000256" key="1">
    <source>
        <dbReference type="ARBA" id="ARBA00001974"/>
    </source>
</evidence>
<dbReference type="Pfam" id="PF13434">
    <property type="entry name" value="Lys_Orn_oxgnase"/>
    <property type="match status" value="1"/>
</dbReference>
<keyword evidence="9" id="KW-1185">Reference proteome</keyword>
<dbReference type="InterPro" id="IPR025700">
    <property type="entry name" value="Lys/Orn_oxygenase"/>
</dbReference>